<dbReference type="OrthoDB" id="3235609at2759"/>
<gene>
    <name evidence="2" type="ORF">BDZ94DRAFT_1248699</name>
</gene>
<name>A0A9P6CP58_9AGAR</name>
<feature type="region of interest" description="Disordered" evidence="1">
    <location>
        <begin position="309"/>
        <end position="379"/>
    </location>
</feature>
<dbReference type="Proteomes" id="UP000807353">
    <property type="component" value="Unassembled WGS sequence"/>
</dbReference>
<reference evidence="2" key="1">
    <citation type="submission" date="2020-11" db="EMBL/GenBank/DDBJ databases">
        <authorList>
            <consortium name="DOE Joint Genome Institute"/>
            <person name="Ahrendt S."/>
            <person name="Riley R."/>
            <person name="Andreopoulos W."/>
            <person name="Labutti K."/>
            <person name="Pangilinan J."/>
            <person name="Ruiz-Duenas F.J."/>
            <person name="Barrasa J.M."/>
            <person name="Sanchez-Garcia M."/>
            <person name="Camarero S."/>
            <person name="Miyauchi S."/>
            <person name="Serrano A."/>
            <person name="Linde D."/>
            <person name="Babiker R."/>
            <person name="Drula E."/>
            <person name="Ayuso-Fernandez I."/>
            <person name="Pacheco R."/>
            <person name="Padilla G."/>
            <person name="Ferreira P."/>
            <person name="Barriuso J."/>
            <person name="Kellner H."/>
            <person name="Castanera R."/>
            <person name="Alfaro M."/>
            <person name="Ramirez L."/>
            <person name="Pisabarro A.G."/>
            <person name="Kuo A."/>
            <person name="Tritt A."/>
            <person name="Lipzen A."/>
            <person name="He G."/>
            <person name="Yan M."/>
            <person name="Ng V."/>
            <person name="Cullen D."/>
            <person name="Martin F."/>
            <person name="Rosso M.-N."/>
            <person name="Henrissat B."/>
            <person name="Hibbett D."/>
            <person name="Martinez A.T."/>
            <person name="Grigoriev I.V."/>
        </authorList>
    </citation>
    <scope>NUCLEOTIDE SEQUENCE</scope>
    <source>
        <strain evidence="2">CBS 247.69</strain>
    </source>
</reference>
<comment type="caution">
    <text evidence="2">The sequence shown here is derived from an EMBL/GenBank/DDBJ whole genome shotgun (WGS) entry which is preliminary data.</text>
</comment>
<dbReference type="AlphaFoldDB" id="A0A9P6CP58"/>
<sequence length="510" mass="57256">MPQNYYQLGGFRSPIKWFLYNDKGLAECIAGTGSPLKSSTDDPVELALGIKPSGTSHLLLTVDQTHHVADNLFLERPQALPLSSMDFESVSPIYFHGPHQLAKKLGTLKPKAQGSRDRPPTDNSQVNKHYVSREDGAARGSFEHGRLLYCILQDSLDLHAYALNDKSWVESLQICSFVFNTVLVDQRHSSERVTNPRVLDVGIAEADIPGIFPRSPIHIRGSWNAYLSRGKQGNFRYGTTEELDRDSANLRVKQYFADKIGSNTHPTILLVHDRQTTLNFLKNCGVDTNNWELGIKGLLGFETFKKVKSEPGLSRPNDPRRQQPTTSSSRHDDYKQRQHRPRSRSRSPRRSSESPYKPYRSPRRGPPSPRHRPGPRTHPPIYVIDIQELYMKLMQTQFGSESVNAISKQFGQPDVAEWCAGNEAMHIIDIWRSMISGASIDDQRANRTAPPPQLQYDTYAQTTQRIPDLADSDEERDPNDFAAIPATALLVSGAGTYGDDDSDYGQSDSD</sequence>
<evidence type="ECO:0000313" key="2">
    <source>
        <dbReference type="EMBL" id="KAF9467664.1"/>
    </source>
</evidence>
<evidence type="ECO:0000256" key="1">
    <source>
        <dbReference type="SAM" id="MobiDB-lite"/>
    </source>
</evidence>
<proteinExistence type="predicted"/>
<accession>A0A9P6CP58</accession>
<feature type="region of interest" description="Disordered" evidence="1">
    <location>
        <begin position="108"/>
        <end position="132"/>
    </location>
</feature>
<keyword evidence="3" id="KW-1185">Reference proteome</keyword>
<organism evidence="2 3">
    <name type="scientific">Collybia nuda</name>
    <dbReference type="NCBI Taxonomy" id="64659"/>
    <lineage>
        <taxon>Eukaryota</taxon>
        <taxon>Fungi</taxon>
        <taxon>Dikarya</taxon>
        <taxon>Basidiomycota</taxon>
        <taxon>Agaricomycotina</taxon>
        <taxon>Agaricomycetes</taxon>
        <taxon>Agaricomycetidae</taxon>
        <taxon>Agaricales</taxon>
        <taxon>Tricholomatineae</taxon>
        <taxon>Clitocybaceae</taxon>
        <taxon>Collybia</taxon>
    </lineage>
</organism>
<evidence type="ECO:0000313" key="3">
    <source>
        <dbReference type="Proteomes" id="UP000807353"/>
    </source>
</evidence>
<protein>
    <submittedName>
        <fullName evidence="2">Uncharacterized protein</fullName>
    </submittedName>
</protein>
<feature type="compositionally biased region" description="Basic residues" evidence="1">
    <location>
        <begin position="337"/>
        <end position="349"/>
    </location>
</feature>
<dbReference type="EMBL" id="MU150236">
    <property type="protein sequence ID" value="KAF9467664.1"/>
    <property type="molecule type" value="Genomic_DNA"/>
</dbReference>